<dbReference type="InterPro" id="IPR029044">
    <property type="entry name" value="Nucleotide-diphossugar_trans"/>
</dbReference>
<dbReference type="Gene3D" id="3.90.550.10">
    <property type="entry name" value="Spore Coat Polysaccharide Biosynthesis Protein SpsA, Chain A"/>
    <property type="match status" value="2"/>
</dbReference>
<dbReference type="Pfam" id="PF00535">
    <property type="entry name" value="Glycos_transf_2"/>
    <property type="match status" value="2"/>
</dbReference>
<dbReference type="EMBL" id="JAUSRV010000021">
    <property type="protein sequence ID" value="MDP9974958.1"/>
    <property type="molecule type" value="Genomic_DNA"/>
</dbReference>
<reference evidence="2" key="1">
    <citation type="submission" date="2023-07" db="EMBL/GenBank/DDBJ databases">
        <title>Sorghum-associated microbial communities from plants grown in Nebraska, USA.</title>
        <authorList>
            <person name="Schachtman D."/>
        </authorList>
    </citation>
    <scope>NUCLEOTIDE SEQUENCE</scope>
    <source>
        <strain evidence="2">DS3315</strain>
    </source>
</reference>
<dbReference type="PANTHER" id="PTHR22916">
    <property type="entry name" value="GLYCOSYLTRANSFERASE"/>
    <property type="match status" value="1"/>
</dbReference>
<accession>A0AAW8EPH5</accession>
<feature type="domain" description="Glycosyltransferase 2-like" evidence="1">
    <location>
        <begin position="7"/>
        <end position="128"/>
    </location>
</feature>
<sequence>MEDKLVSICIPVFNGSNYLKKAIDSALAQDYPHTEIIVVNDGSTDQGLTESIALGYGDRIRYINQSNRGVAGALNTAVNLAKGEYFAWLSHDDIHLPHKTSAQIRFLSDLGRASACLFSDYDLIDPDDKLITTVRLPADKIRRSPRLPLLNGLINGCSLLIPISIMREFGLFDERLRFTQDYDLWNKILDKQEFFHQPEVLIQYRVHPQQDTQTQKVAPESDPLWMRMINNRTATQRAQISGSSHRFYHSIGTFLRPTPMQKASEHALDLAKRSSREALTSVVIPFLNEIALLHRAVESVQSQLDARVEIILVDDGSTDDTSSIERLAQRDERIKLIRQPNRGAAVARNRGMMSAKGEYIAFLDGDDIFMPNKIRRQLDLMQEHGALFSHTSYYISYPGRKDILGIWRSGQLNGHCYPELIRSCPIAVPTVMLHRSIVDEGFAFPAGCQLGEDVLAWIDLTAKYLLLGIDEPLSVVEWSDTSAAMSLDKQIRGITAMIAIIQSHPIHGKHLSQLESLRAHLADLAGQQHQLSEAEWAAPLVNHAWNTFQSVPADAIGRI</sequence>
<evidence type="ECO:0000259" key="1">
    <source>
        <dbReference type="Pfam" id="PF00535"/>
    </source>
</evidence>
<gene>
    <name evidence="2" type="ORF">J2W39_006242</name>
</gene>
<dbReference type="PANTHER" id="PTHR22916:SF3">
    <property type="entry name" value="UDP-GLCNAC:BETAGAL BETA-1,3-N-ACETYLGLUCOSAMINYLTRANSFERASE-LIKE PROTEIN 1"/>
    <property type="match status" value="1"/>
</dbReference>
<organism evidence="2 3">
    <name type="scientific">Variovorax paradoxus</name>
    <dbReference type="NCBI Taxonomy" id="34073"/>
    <lineage>
        <taxon>Bacteria</taxon>
        <taxon>Pseudomonadati</taxon>
        <taxon>Pseudomonadota</taxon>
        <taxon>Betaproteobacteria</taxon>
        <taxon>Burkholderiales</taxon>
        <taxon>Comamonadaceae</taxon>
        <taxon>Variovorax</taxon>
    </lineage>
</organism>
<evidence type="ECO:0000313" key="3">
    <source>
        <dbReference type="Proteomes" id="UP001224845"/>
    </source>
</evidence>
<protein>
    <submittedName>
        <fullName evidence="2">Glycosyltransferase involved in cell wall biosynthesis</fullName>
    </submittedName>
</protein>
<dbReference type="CDD" id="cd00761">
    <property type="entry name" value="Glyco_tranf_GTA_type"/>
    <property type="match status" value="1"/>
</dbReference>
<dbReference type="GO" id="GO:0016758">
    <property type="term" value="F:hexosyltransferase activity"/>
    <property type="evidence" value="ECO:0007669"/>
    <property type="project" value="UniProtKB-ARBA"/>
</dbReference>
<proteinExistence type="predicted"/>
<comment type="caution">
    <text evidence="2">The sequence shown here is derived from an EMBL/GenBank/DDBJ whole genome shotgun (WGS) entry which is preliminary data.</text>
</comment>
<dbReference type="AlphaFoldDB" id="A0AAW8EPH5"/>
<dbReference type="InterPro" id="IPR001173">
    <property type="entry name" value="Glyco_trans_2-like"/>
</dbReference>
<feature type="domain" description="Glycosyltransferase 2-like" evidence="1">
    <location>
        <begin position="281"/>
        <end position="433"/>
    </location>
</feature>
<name>A0AAW8EPH5_VARPD</name>
<dbReference type="RefSeq" id="WP_307596995.1">
    <property type="nucleotide sequence ID" value="NZ_JAUSRV010000021.1"/>
</dbReference>
<dbReference type="Proteomes" id="UP001224845">
    <property type="component" value="Unassembled WGS sequence"/>
</dbReference>
<evidence type="ECO:0000313" key="2">
    <source>
        <dbReference type="EMBL" id="MDP9974958.1"/>
    </source>
</evidence>
<dbReference type="SUPFAM" id="SSF53448">
    <property type="entry name" value="Nucleotide-diphospho-sugar transferases"/>
    <property type="match status" value="2"/>
</dbReference>